<dbReference type="CDD" id="cd02440">
    <property type="entry name" value="AdoMet_MTases"/>
    <property type="match status" value="1"/>
</dbReference>
<dbReference type="Proteomes" id="UP000178724">
    <property type="component" value="Unassembled WGS sequence"/>
</dbReference>
<protein>
    <recommendedName>
        <fullName evidence="4">Methyltransferase type 11 domain-containing protein</fullName>
    </recommendedName>
</protein>
<dbReference type="InterPro" id="IPR029063">
    <property type="entry name" value="SAM-dependent_MTases_sf"/>
</dbReference>
<dbReference type="AlphaFoldDB" id="A0A1F4Q2N6"/>
<proteinExistence type="predicted"/>
<gene>
    <name evidence="2" type="ORF">A2625_02695</name>
</gene>
<dbReference type="PANTHER" id="PTHR43861">
    <property type="entry name" value="TRANS-ACONITATE 2-METHYLTRANSFERASE-RELATED"/>
    <property type="match status" value="1"/>
</dbReference>
<dbReference type="Pfam" id="PF13489">
    <property type="entry name" value="Methyltransf_23"/>
    <property type="match status" value="1"/>
</dbReference>
<keyword evidence="1" id="KW-0808">Transferase</keyword>
<dbReference type="SUPFAM" id="SSF53335">
    <property type="entry name" value="S-adenosyl-L-methionine-dependent methyltransferases"/>
    <property type="match status" value="1"/>
</dbReference>
<comment type="caution">
    <text evidence="2">The sequence shown here is derived from an EMBL/GenBank/DDBJ whole genome shotgun (WGS) entry which is preliminary data.</text>
</comment>
<evidence type="ECO:0008006" key="4">
    <source>
        <dbReference type="Google" id="ProtNLM"/>
    </source>
</evidence>
<dbReference type="PANTHER" id="PTHR43861:SF3">
    <property type="entry name" value="PUTATIVE (AFU_ORTHOLOGUE AFUA_2G14390)-RELATED"/>
    <property type="match status" value="1"/>
</dbReference>
<evidence type="ECO:0000256" key="1">
    <source>
        <dbReference type="ARBA" id="ARBA00022679"/>
    </source>
</evidence>
<reference evidence="2 3" key="1">
    <citation type="journal article" date="2016" name="Nat. Commun.">
        <title>Thousands of microbial genomes shed light on interconnected biogeochemical processes in an aquifer system.</title>
        <authorList>
            <person name="Anantharaman K."/>
            <person name="Brown C.T."/>
            <person name="Hug L.A."/>
            <person name="Sharon I."/>
            <person name="Castelle C.J."/>
            <person name="Probst A.J."/>
            <person name="Thomas B.C."/>
            <person name="Singh A."/>
            <person name="Wilkins M.J."/>
            <person name="Karaoz U."/>
            <person name="Brodie E.L."/>
            <person name="Williams K.H."/>
            <person name="Hubbard S.S."/>
            <person name="Banfield J.F."/>
        </authorList>
    </citation>
    <scope>NUCLEOTIDE SEQUENCE [LARGE SCALE GENOMIC DNA]</scope>
</reference>
<name>A0A1F4Q2N6_UNCSA</name>
<evidence type="ECO:0000313" key="3">
    <source>
        <dbReference type="Proteomes" id="UP000178724"/>
    </source>
</evidence>
<organism evidence="2 3">
    <name type="scientific">candidate division WOR-1 bacterium RIFCSPHIGHO2_01_FULL_53_15</name>
    <dbReference type="NCBI Taxonomy" id="1802564"/>
    <lineage>
        <taxon>Bacteria</taxon>
        <taxon>Bacillati</taxon>
        <taxon>Saganbacteria</taxon>
    </lineage>
</organism>
<dbReference type="EMBL" id="METM01000013">
    <property type="protein sequence ID" value="OGB90218.1"/>
    <property type="molecule type" value="Genomic_DNA"/>
</dbReference>
<evidence type="ECO:0000313" key="2">
    <source>
        <dbReference type="EMBL" id="OGB90218.1"/>
    </source>
</evidence>
<accession>A0A1F4Q2N6</accession>
<dbReference type="GO" id="GO:0016740">
    <property type="term" value="F:transferase activity"/>
    <property type="evidence" value="ECO:0007669"/>
    <property type="project" value="UniProtKB-KW"/>
</dbReference>
<dbReference type="Gene3D" id="3.40.50.150">
    <property type="entry name" value="Vaccinia Virus protein VP39"/>
    <property type="match status" value="1"/>
</dbReference>
<sequence>MSPLAVLDLGCSGGGFVRDCINDGCLAVGLEGSNYSSIHRRAEWAVIPEFLFTCDITSDFEVLLKSPDGLKLIDFDVITSWDVLEHIDENDLAKIADNVRKHLKPGGVFISSISPNEEIVKGVKLHPTVHPKKWWVRKFREMGFENQEALVAYFNTQFIRGPKYGAPNSFHLVLNPAGCGKGPAIPKESVLQRILDRWIASRPQRLLRKLLIGN</sequence>